<proteinExistence type="predicted"/>
<dbReference type="Proteomes" id="UP001642485">
    <property type="component" value="Chromosome"/>
</dbReference>
<gene>
    <name evidence="1" type="ORF">OB144RH_02700</name>
</gene>
<dbReference type="InterPro" id="IPR032675">
    <property type="entry name" value="LRR_dom_sf"/>
</dbReference>
<name>A0ABM9NB31_RICHE</name>
<keyword evidence="2" id="KW-1185">Reference proteome</keyword>
<dbReference type="Gene3D" id="3.80.10.10">
    <property type="entry name" value="Ribonuclease Inhibitor"/>
    <property type="match status" value="1"/>
</dbReference>
<evidence type="ECO:0000313" key="1">
    <source>
        <dbReference type="EMBL" id="CAK9120453.1"/>
    </source>
</evidence>
<protein>
    <submittedName>
        <fullName evidence="1">Uncharacterized protein</fullName>
    </submittedName>
</protein>
<reference evidence="1 2" key="1">
    <citation type="submission" date="2024-02" db="EMBL/GenBank/DDBJ databases">
        <authorList>
            <person name="Nijsse B."/>
            <person name="Sprong H."/>
        </authorList>
    </citation>
    <scope>NUCLEOTIDE SEQUENCE [LARGE SCALE GENOMIC DNA]</scope>
    <source>
        <strain evidence="1">OB144</strain>
    </source>
</reference>
<evidence type="ECO:0000313" key="2">
    <source>
        <dbReference type="Proteomes" id="UP001642485"/>
    </source>
</evidence>
<sequence length="88" mass="9995">MKHNNQGCTILKNNELVNNFFITFLDTRPQTINDDIAKLIATKIKNINTITSINFSGSQISYKEIKIIIEALKSNKKLEAIDFLVVII</sequence>
<organism evidence="1 2">
    <name type="scientific">Rickettsia helvetica</name>
    <dbReference type="NCBI Taxonomy" id="35789"/>
    <lineage>
        <taxon>Bacteria</taxon>
        <taxon>Pseudomonadati</taxon>
        <taxon>Pseudomonadota</taxon>
        <taxon>Alphaproteobacteria</taxon>
        <taxon>Rickettsiales</taxon>
        <taxon>Rickettsiaceae</taxon>
        <taxon>Rickettsieae</taxon>
        <taxon>Rickettsia</taxon>
        <taxon>spotted fever group</taxon>
    </lineage>
</organism>
<dbReference type="EMBL" id="OZ018776">
    <property type="protein sequence ID" value="CAK9120453.1"/>
    <property type="molecule type" value="Genomic_DNA"/>
</dbReference>
<dbReference type="RefSeq" id="WP_010420766.1">
    <property type="nucleotide sequence ID" value="NZ_OY974080.1"/>
</dbReference>
<accession>A0ABM9NB31</accession>
<dbReference type="SUPFAM" id="SSF52047">
    <property type="entry name" value="RNI-like"/>
    <property type="match status" value="1"/>
</dbReference>